<reference evidence="3" key="1">
    <citation type="journal article" date="2019" name="Int. J. Syst. Evol. Microbiol.">
        <title>The Global Catalogue of Microorganisms (GCM) 10K type strain sequencing project: providing services to taxonomists for standard genome sequencing and annotation.</title>
        <authorList>
            <consortium name="The Broad Institute Genomics Platform"/>
            <consortium name="The Broad Institute Genome Sequencing Center for Infectious Disease"/>
            <person name="Wu L."/>
            <person name="Ma J."/>
        </authorList>
    </citation>
    <scope>NUCLEOTIDE SEQUENCE [LARGE SCALE GENOMIC DNA]</scope>
    <source>
        <strain evidence="3">KLKA75</strain>
    </source>
</reference>
<keyword evidence="1" id="KW-0472">Membrane</keyword>
<name>A0ABV9UAL3_9ACTN</name>
<dbReference type="EMBL" id="JBHSIT010000017">
    <property type="protein sequence ID" value="MFC4913486.1"/>
    <property type="molecule type" value="Genomic_DNA"/>
</dbReference>
<feature type="transmembrane region" description="Helical" evidence="1">
    <location>
        <begin position="126"/>
        <end position="143"/>
    </location>
</feature>
<evidence type="ECO:0000256" key="1">
    <source>
        <dbReference type="SAM" id="Phobius"/>
    </source>
</evidence>
<gene>
    <name evidence="2" type="ORF">ACFPCY_39740</name>
</gene>
<keyword evidence="1" id="KW-0812">Transmembrane</keyword>
<dbReference type="RefSeq" id="WP_378264451.1">
    <property type="nucleotide sequence ID" value="NZ_JBHSIT010000017.1"/>
</dbReference>
<evidence type="ECO:0000313" key="2">
    <source>
        <dbReference type="EMBL" id="MFC4913486.1"/>
    </source>
</evidence>
<sequence>MSTLANVLVVLLVLGLVLRRQLTAQRINEAKMYTLPAILLIVGVVQGGLIDHAHRALSVGMLAVEVVVGLLLGALRAATMRLWREPDGSLWRSGGGLTLAAWVLSIAVRLGLMGIAYALGVKTGNGNLLAFLGVSLLAQFAIIDLRSRSLPLRRAGVNVTA</sequence>
<evidence type="ECO:0000313" key="3">
    <source>
        <dbReference type="Proteomes" id="UP001595872"/>
    </source>
</evidence>
<dbReference type="Proteomes" id="UP001595872">
    <property type="component" value="Unassembled WGS sequence"/>
</dbReference>
<keyword evidence="1" id="KW-1133">Transmembrane helix</keyword>
<comment type="caution">
    <text evidence="2">The sequence shown here is derived from an EMBL/GenBank/DDBJ whole genome shotgun (WGS) entry which is preliminary data.</text>
</comment>
<feature type="transmembrane region" description="Helical" evidence="1">
    <location>
        <begin position="33"/>
        <end position="50"/>
    </location>
</feature>
<proteinExistence type="predicted"/>
<feature type="transmembrane region" description="Helical" evidence="1">
    <location>
        <begin position="99"/>
        <end position="119"/>
    </location>
</feature>
<feature type="transmembrane region" description="Helical" evidence="1">
    <location>
        <begin position="57"/>
        <end position="79"/>
    </location>
</feature>
<organism evidence="2 3">
    <name type="scientific">Actinomadura gamaensis</name>
    <dbReference type="NCBI Taxonomy" id="1763541"/>
    <lineage>
        <taxon>Bacteria</taxon>
        <taxon>Bacillati</taxon>
        <taxon>Actinomycetota</taxon>
        <taxon>Actinomycetes</taxon>
        <taxon>Streptosporangiales</taxon>
        <taxon>Thermomonosporaceae</taxon>
        <taxon>Actinomadura</taxon>
    </lineage>
</organism>
<keyword evidence="3" id="KW-1185">Reference proteome</keyword>
<evidence type="ECO:0008006" key="4">
    <source>
        <dbReference type="Google" id="ProtNLM"/>
    </source>
</evidence>
<accession>A0ABV9UAL3</accession>
<protein>
    <recommendedName>
        <fullName evidence="4">DUF1453 domain-containing protein</fullName>
    </recommendedName>
</protein>